<dbReference type="EMBL" id="LCAE01000039">
    <property type="protein sequence ID" value="KKR85117.1"/>
    <property type="molecule type" value="Genomic_DNA"/>
</dbReference>
<protein>
    <submittedName>
        <fullName evidence="1">Uncharacterized protein</fullName>
    </submittedName>
</protein>
<evidence type="ECO:0000313" key="1">
    <source>
        <dbReference type="EMBL" id="KKR85117.1"/>
    </source>
</evidence>
<gene>
    <name evidence="1" type="ORF">UU32_C0039G0004</name>
</gene>
<evidence type="ECO:0000313" key="2">
    <source>
        <dbReference type="Proteomes" id="UP000033858"/>
    </source>
</evidence>
<comment type="caution">
    <text evidence="1">The sequence shown here is derived from an EMBL/GenBank/DDBJ whole genome shotgun (WGS) entry which is preliminary data.</text>
</comment>
<reference evidence="1 2" key="1">
    <citation type="journal article" date="2015" name="Nature">
        <title>rRNA introns, odd ribosomes, and small enigmatic genomes across a large radiation of phyla.</title>
        <authorList>
            <person name="Brown C.T."/>
            <person name="Hug L.A."/>
            <person name="Thomas B.C."/>
            <person name="Sharon I."/>
            <person name="Castelle C.J."/>
            <person name="Singh A."/>
            <person name="Wilkins M.J."/>
            <person name="Williams K.H."/>
            <person name="Banfield J.F."/>
        </authorList>
    </citation>
    <scope>NUCLEOTIDE SEQUENCE [LARGE SCALE GENOMIC DNA]</scope>
</reference>
<name>A0A0G0XBK7_9BACT</name>
<proteinExistence type="predicted"/>
<dbReference type="Proteomes" id="UP000033858">
    <property type="component" value="Unassembled WGS sequence"/>
</dbReference>
<dbReference type="AlphaFoldDB" id="A0A0G0XBK7"/>
<accession>A0A0G0XBK7</accession>
<organism evidence="1 2">
    <name type="scientific">Candidatus Woesebacteria bacterium GW2011_GWB1_41_10</name>
    <dbReference type="NCBI Taxonomy" id="1618577"/>
    <lineage>
        <taxon>Bacteria</taxon>
        <taxon>Candidatus Woeseibacteriota</taxon>
    </lineage>
</organism>
<sequence>MRLHTRFKADGGQLISAVERYFAVKSEFPWVTGGTAVNDDPFGFITAQDPTVGVCGTSCTATDGNLLEALELKSEFLNRDFIKTADVATEYMYVGKSDGASSSVYACYVPMSKSNRDKACEDDKVYTLGAADGIRTSVTCAAGDDWNVAIPWVVCIPE</sequence>